<evidence type="ECO:0000313" key="2">
    <source>
        <dbReference type="Proteomes" id="UP001219518"/>
    </source>
</evidence>
<evidence type="ECO:0000313" key="1">
    <source>
        <dbReference type="EMBL" id="KAK3918887.1"/>
    </source>
</evidence>
<comment type="caution">
    <text evidence="1">The sequence shown here is derived from an EMBL/GenBank/DDBJ whole genome shotgun (WGS) entry which is preliminary data.</text>
</comment>
<dbReference type="GO" id="GO:0016740">
    <property type="term" value="F:transferase activity"/>
    <property type="evidence" value="ECO:0007669"/>
    <property type="project" value="UniProtKB-KW"/>
</dbReference>
<dbReference type="Proteomes" id="UP001219518">
    <property type="component" value="Unassembled WGS sequence"/>
</dbReference>
<sequence length="287" mass="31176">MQCYESDPEMQGDFRGPGAAGRVQAKWETLADTLNKLGGAFKTGEKWKEAFANLKTRATQQYNQHARYAGATGGGPPPPAQLQLNEVYCKALEFVRKEQLHGHQDVADALVQQLKRQRLSSVLLQSSSACGQELAFSQSFSSACQHQASNELYSSAPPATAPPANAPVFKPPIHHLSESVDMLTPTVSSVSDGLGQMSSEFSRNIVLFSNTIDTFSSTVELFAETVGAITFPFIPFNTPRIDGSAGGPFRPFRLFRWLALLPDCTLASLSTPPSHQLINHGELHSIN</sequence>
<name>A0AAE1HCI0_9NEOP</name>
<dbReference type="AlphaFoldDB" id="A0AAE1HCI0"/>
<proteinExistence type="predicted"/>
<reference evidence="1" key="2">
    <citation type="journal article" date="2023" name="BMC Genomics">
        <title>Pest status, molecular evolution, and epigenetic factors derived from the genome assembly of Frankliniella fusca, a thysanopteran phytovirus vector.</title>
        <authorList>
            <person name="Catto M.A."/>
            <person name="Labadie P.E."/>
            <person name="Jacobson A.L."/>
            <person name="Kennedy G.G."/>
            <person name="Srinivasan R."/>
            <person name="Hunt B.G."/>
        </authorList>
    </citation>
    <scope>NUCLEOTIDE SEQUENCE</scope>
    <source>
        <strain evidence="1">PL_HMW_Pooled</strain>
    </source>
</reference>
<dbReference type="EMBL" id="JAHWGI010000968">
    <property type="protein sequence ID" value="KAK3918887.1"/>
    <property type="molecule type" value="Genomic_DNA"/>
</dbReference>
<accession>A0AAE1HCI0</accession>
<keyword evidence="1" id="KW-0808">Transferase</keyword>
<gene>
    <name evidence="1" type="ORF">KUF71_001011</name>
</gene>
<keyword evidence="2" id="KW-1185">Reference proteome</keyword>
<protein>
    <submittedName>
        <fullName evidence="1">Transferase caf17, mitochondrial</fullName>
    </submittedName>
</protein>
<reference evidence="1" key="1">
    <citation type="submission" date="2021-07" db="EMBL/GenBank/DDBJ databases">
        <authorList>
            <person name="Catto M.A."/>
            <person name="Jacobson A."/>
            <person name="Kennedy G."/>
            <person name="Labadie P."/>
            <person name="Hunt B.G."/>
            <person name="Srinivasan R."/>
        </authorList>
    </citation>
    <scope>NUCLEOTIDE SEQUENCE</scope>
    <source>
        <strain evidence="1">PL_HMW_Pooled</strain>
        <tissue evidence="1">Head</tissue>
    </source>
</reference>
<organism evidence="1 2">
    <name type="scientific">Frankliniella fusca</name>
    <dbReference type="NCBI Taxonomy" id="407009"/>
    <lineage>
        <taxon>Eukaryota</taxon>
        <taxon>Metazoa</taxon>
        <taxon>Ecdysozoa</taxon>
        <taxon>Arthropoda</taxon>
        <taxon>Hexapoda</taxon>
        <taxon>Insecta</taxon>
        <taxon>Pterygota</taxon>
        <taxon>Neoptera</taxon>
        <taxon>Paraneoptera</taxon>
        <taxon>Thysanoptera</taxon>
        <taxon>Terebrantia</taxon>
        <taxon>Thripoidea</taxon>
        <taxon>Thripidae</taxon>
        <taxon>Frankliniella</taxon>
    </lineage>
</organism>